<dbReference type="PANTHER" id="PTHR12001">
    <property type="entry name" value="GERANYLGERANYL PYROPHOSPHATE SYNTHASE"/>
    <property type="match status" value="1"/>
</dbReference>
<evidence type="ECO:0000256" key="3">
    <source>
        <dbReference type="RuleBase" id="RU004466"/>
    </source>
</evidence>
<dbReference type="GO" id="GO:0004659">
    <property type="term" value="F:prenyltransferase activity"/>
    <property type="evidence" value="ECO:0007669"/>
    <property type="project" value="InterPro"/>
</dbReference>
<dbReference type="OrthoDB" id="9805316at2"/>
<evidence type="ECO:0008006" key="6">
    <source>
        <dbReference type="Google" id="ProtNLM"/>
    </source>
</evidence>
<dbReference type="PROSITE" id="PS00723">
    <property type="entry name" value="POLYPRENYL_SYNTHASE_1"/>
    <property type="match status" value="1"/>
</dbReference>
<keyword evidence="2" id="KW-0460">Magnesium</keyword>
<keyword evidence="5" id="KW-1185">Reference proteome</keyword>
<dbReference type="KEGG" id="gbi:PG2T_09225"/>
<dbReference type="GO" id="GO:0008299">
    <property type="term" value="P:isoprenoid biosynthetic process"/>
    <property type="evidence" value="ECO:0007669"/>
    <property type="project" value="InterPro"/>
</dbReference>
<keyword evidence="3" id="KW-0808">Transferase</keyword>
<evidence type="ECO:0000313" key="4">
    <source>
        <dbReference type="EMBL" id="ANX04338.1"/>
    </source>
</evidence>
<dbReference type="InterPro" id="IPR008949">
    <property type="entry name" value="Isoprenoid_synthase_dom_sf"/>
</dbReference>
<protein>
    <recommendedName>
        <fullName evidence="6">Polyprenyl synthetase</fullName>
    </recommendedName>
</protein>
<dbReference type="Gene3D" id="1.10.600.10">
    <property type="entry name" value="Farnesyl Diphosphate Synthase"/>
    <property type="match status" value="1"/>
</dbReference>
<dbReference type="SUPFAM" id="SSF48576">
    <property type="entry name" value="Terpenoid synthases"/>
    <property type="match status" value="1"/>
</dbReference>
<evidence type="ECO:0000256" key="1">
    <source>
        <dbReference type="ARBA" id="ARBA00022723"/>
    </source>
</evidence>
<dbReference type="GO" id="GO:0046872">
    <property type="term" value="F:metal ion binding"/>
    <property type="evidence" value="ECO:0007669"/>
    <property type="project" value="UniProtKB-KW"/>
</dbReference>
<dbReference type="Proteomes" id="UP000092952">
    <property type="component" value="Chromosome"/>
</dbReference>
<dbReference type="PANTHER" id="PTHR12001:SF44">
    <property type="entry name" value="GERANYLGERANYL PYROPHOSPHATE SYNTHASE"/>
    <property type="match status" value="1"/>
</dbReference>
<dbReference type="InParanoid" id="A0A1B1YU63"/>
<dbReference type="AlphaFoldDB" id="A0A1B1YU63"/>
<sequence>MKALAVSASALSMVSERPHAVGPQQRRAASAADALADLDLGAFFERRVSDLPGAEGVCGLVWQETLYRPLAQFLSRPGKLLRARLLNHGWRLVDGRGEPSQALCLLPEILHSASLIVDDIQDGAECRRGGPALHRLIGPERALNAANWLYFWPYTLLEEMPLPASRRRRAAQLITAALLDCHRGQALDLGVQVWTLPQHSVASLVAEQSRLKTGCLTALCTGLGALSAGGSPRRVALLMRFGEQVGVALQMLDDLTAVLPARHDKAGEDLRFGRPTWVWSIAAQHCDEKEYRMLTELARACAGGADWRPICALLADIVGDAGLARAHETLARAGDLLAGASLPEAAVRDVMTDLAGLERAYG</sequence>
<organism evidence="4 5">
    <name type="scientific">Immundisolibacter cernigliae</name>
    <dbReference type="NCBI Taxonomy" id="1810504"/>
    <lineage>
        <taxon>Bacteria</taxon>
        <taxon>Pseudomonadati</taxon>
        <taxon>Pseudomonadota</taxon>
        <taxon>Gammaproteobacteria</taxon>
        <taxon>Immundisolibacterales</taxon>
        <taxon>Immundisolibacteraceae</taxon>
        <taxon>Immundisolibacter</taxon>
    </lineage>
</organism>
<dbReference type="STRING" id="1810504.PG2T_09225"/>
<keyword evidence="1" id="KW-0479">Metal-binding</keyword>
<gene>
    <name evidence="4" type="ORF">PG2T_09225</name>
</gene>
<evidence type="ECO:0000313" key="5">
    <source>
        <dbReference type="Proteomes" id="UP000092952"/>
    </source>
</evidence>
<name>A0A1B1YU63_9GAMM</name>
<dbReference type="RefSeq" id="WP_068804441.1">
    <property type="nucleotide sequence ID" value="NZ_CP014671.1"/>
</dbReference>
<reference evidence="5" key="1">
    <citation type="submission" date="2016-03" db="EMBL/GenBank/DDBJ databases">
        <title>Complete genome sequence of Solimmundus cernigliae, representing a novel lineage of polycyclic aromatic hydrocarbon degraders within the Gammaproteobacteria.</title>
        <authorList>
            <person name="Singleton D.R."/>
            <person name="Dickey A.N."/>
            <person name="Scholl E.H."/>
            <person name="Wright F.A."/>
            <person name="Aitken M.D."/>
        </authorList>
    </citation>
    <scope>NUCLEOTIDE SEQUENCE [LARGE SCALE GENOMIC DNA]</scope>
    <source>
        <strain evidence="5">TR3.2</strain>
    </source>
</reference>
<evidence type="ECO:0000256" key="2">
    <source>
        <dbReference type="ARBA" id="ARBA00022842"/>
    </source>
</evidence>
<dbReference type="Pfam" id="PF00348">
    <property type="entry name" value="polyprenyl_synt"/>
    <property type="match status" value="1"/>
</dbReference>
<dbReference type="InterPro" id="IPR000092">
    <property type="entry name" value="Polyprenyl_synt"/>
</dbReference>
<comment type="similarity">
    <text evidence="3">Belongs to the FPP/GGPP synthase family.</text>
</comment>
<accession>A0A1B1YU63</accession>
<dbReference type="InterPro" id="IPR033749">
    <property type="entry name" value="Polyprenyl_synt_CS"/>
</dbReference>
<proteinExistence type="inferred from homology"/>
<dbReference type="EMBL" id="CP014671">
    <property type="protein sequence ID" value="ANX04338.1"/>
    <property type="molecule type" value="Genomic_DNA"/>
</dbReference>